<dbReference type="PRINTS" id="PR00455">
    <property type="entry name" value="HTHTETR"/>
</dbReference>
<dbReference type="RefSeq" id="WP_245757323.1">
    <property type="nucleotide sequence ID" value="NZ_FNON01000003.1"/>
</dbReference>
<dbReference type="InterPro" id="IPR009057">
    <property type="entry name" value="Homeodomain-like_sf"/>
</dbReference>
<evidence type="ECO:0000256" key="1">
    <source>
        <dbReference type="ARBA" id="ARBA00022491"/>
    </source>
</evidence>
<protein>
    <submittedName>
        <fullName evidence="7">Regulatory protein, tetR family</fullName>
    </submittedName>
</protein>
<feature type="DNA-binding region" description="H-T-H motif" evidence="5">
    <location>
        <begin position="25"/>
        <end position="44"/>
    </location>
</feature>
<dbReference type="Proteomes" id="UP000199515">
    <property type="component" value="Unassembled WGS sequence"/>
</dbReference>
<dbReference type="Pfam" id="PF00440">
    <property type="entry name" value="TetR_N"/>
    <property type="match status" value="1"/>
</dbReference>
<evidence type="ECO:0000256" key="4">
    <source>
        <dbReference type="ARBA" id="ARBA00023163"/>
    </source>
</evidence>
<dbReference type="InterPro" id="IPR050109">
    <property type="entry name" value="HTH-type_TetR-like_transc_reg"/>
</dbReference>
<dbReference type="PANTHER" id="PTHR30055:SF234">
    <property type="entry name" value="HTH-TYPE TRANSCRIPTIONAL REGULATOR BETI"/>
    <property type="match status" value="1"/>
</dbReference>
<dbReference type="PANTHER" id="PTHR30055">
    <property type="entry name" value="HTH-TYPE TRANSCRIPTIONAL REGULATOR RUTR"/>
    <property type="match status" value="1"/>
</dbReference>
<evidence type="ECO:0000256" key="2">
    <source>
        <dbReference type="ARBA" id="ARBA00023015"/>
    </source>
</evidence>
<dbReference type="AlphaFoldDB" id="A0A1H3CVF5"/>
<dbReference type="InterPro" id="IPR039538">
    <property type="entry name" value="BetI_C"/>
</dbReference>
<dbReference type="STRING" id="589385.SAMN05421504_103159"/>
<gene>
    <name evidence="7" type="ORF">SAMN05421504_103159</name>
</gene>
<keyword evidence="3 5" id="KW-0238">DNA-binding</keyword>
<evidence type="ECO:0000313" key="7">
    <source>
        <dbReference type="EMBL" id="SDX57888.1"/>
    </source>
</evidence>
<dbReference type="GO" id="GO:0000976">
    <property type="term" value="F:transcription cis-regulatory region binding"/>
    <property type="evidence" value="ECO:0007669"/>
    <property type="project" value="TreeGrafter"/>
</dbReference>
<dbReference type="SUPFAM" id="SSF46689">
    <property type="entry name" value="Homeodomain-like"/>
    <property type="match status" value="1"/>
</dbReference>
<evidence type="ECO:0000313" key="8">
    <source>
        <dbReference type="Proteomes" id="UP000199515"/>
    </source>
</evidence>
<dbReference type="PROSITE" id="PS50977">
    <property type="entry name" value="HTH_TETR_2"/>
    <property type="match status" value="1"/>
</dbReference>
<keyword evidence="2" id="KW-0805">Transcription regulation</keyword>
<evidence type="ECO:0000256" key="5">
    <source>
        <dbReference type="PROSITE-ProRule" id="PRU00335"/>
    </source>
</evidence>
<name>A0A1H3CVF5_9PSEU</name>
<dbReference type="SUPFAM" id="SSF48498">
    <property type="entry name" value="Tetracyclin repressor-like, C-terminal domain"/>
    <property type="match status" value="1"/>
</dbReference>
<keyword evidence="1" id="KW-0678">Repressor</keyword>
<organism evidence="7 8">
    <name type="scientific">Amycolatopsis xylanica</name>
    <dbReference type="NCBI Taxonomy" id="589385"/>
    <lineage>
        <taxon>Bacteria</taxon>
        <taxon>Bacillati</taxon>
        <taxon>Actinomycetota</taxon>
        <taxon>Actinomycetes</taxon>
        <taxon>Pseudonocardiales</taxon>
        <taxon>Pseudonocardiaceae</taxon>
        <taxon>Amycolatopsis</taxon>
    </lineage>
</organism>
<dbReference type="Gene3D" id="1.10.357.10">
    <property type="entry name" value="Tetracycline Repressor, domain 2"/>
    <property type="match status" value="1"/>
</dbReference>
<dbReference type="EMBL" id="FNON01000003">
    <property type="protein sequence ID" value="SDX57888.1"/>
    <property type="molecule type" value="Genomic_DNA"/>
</dbReference>
<sequence>MNDRRQRLLDATCRVIASDGIRGLRVENVAAEAGVSTSLIYYYFTDRAGLLAQAMQHVNSRAETYADAEAGETGREQFTLQMLGEFQDDDAVRENSAVWGELRGAAVFDEGLRPVVSAATERWIADLAELIERGRRDGSVDRAVDPAAVAIRLSALVEGLSNRWLARLMTTGEVRAYLAHAMDRELACR</sequence>
<dbReference type="Pfam" id="PF13977">
    <property type="entry name" value="TetR_C_6"/>
    <property type="match status" value="1"/>
</dbReference>
<keyword evidence="4" id="KW-0804">Transcription</keyword>
<dbReference type="InterPro" id="IPR036271">
    <property type="entry name" value="Tet_transcr_reg_TetR-rel_C_sf"/>
</dbReference>
<dbReference type="InterPro" id="IPR001647">
    <property type="entry name" value="HTH_TetR"/>
</dbReference>
<feature type="domain" description="HTH tetR-type" evidence="6">
    <location>
        <begin position="2"/>
        <end position="62"/>
    </location>
</feature>
<proteinExistence type="predicted"/>
<reference evidence="7 8" key="1">
    <citation type="submission" date="2016-10" db="EMBL/GenBank/DDBJ databases">
        <authorList>
            <person name="de Groot N.N."/>
        </authorList>
    </citation>
    <scope>NUCLEOTIDE SEQUENCE [LARGE SCALE GENOMIC DNA]</scope>
    <source>
        <strain evidence="7 8">CPCC 202699</strain>
    </source>
</reference>
<evidence type="ECO:0000256" key="3">
    <source>
        <dbReference type="ARBA" id="ARBA00023125"/>
    </source>
</evidence>
<accession>A0A1H3CVF5</accession>
<dbReference type="GO" id="GO:0003700">
    <property type="term" value="F:DNA-binding transcription factor activity"/>
    <property type="evidence" value="ECO:0007669"/>
    <property type="project" value="TreeGrafter"/>
</dbReference>
<keyword evidence="8" id="KW-1185">Reference proteome</keyword>
<evidence type="ECO:0000259" key="6">
    <source>
        <dbReference type="PROSITE" id="PS50977"/>
    </source>
</evidence>